<organism evidence="5 6">
    <name type="scientific">Halorubrum tibetense</name>
    <dbReference type="NCBI Taxonomy" id="175631"/>
    <lineage>
        <taxon>Archaea</taxon>
        <taxon>Methanobacteriati</taxon>
        <taxon>Methanobacteriota</taxon>
        <taxon>Stenosarchaea group</taxon>
        <taxon>Halobacteria</taxon>
        <taxon>Halobacteriales</taxon>
        <taxon>Haloferacaceae</taxon>
        <taxon>Halorubrum</taxon>
    </lineage>
</organism>
<evidence type="ECO:0008006" key="7">
    <source>
        <dbReference type="Google" id="ProtNLM"/>
    </source>
</evidence>
<evidence type="ECO:0000259" key="2">
    <source>
        <dbReference type="Pfam" id="PF26236"/>
    </source>
</evidence>
<accession>A0ABD5S9Z9</accession>
<feature type="transmembrane region" description="Helical" evidence="1">
    <location>
        <begin position="47"/>
        <end position="65"/>
    </location>
</feature>
<dbReference type="InterPro" id="IPR058674">
    <property type="entry name" value="DUF8054_N"/>
</dbReference>
<dbReference type="EMBL" id="JBHSWW010000079">
    <property type="protein sequence ID" value="MFC6753278.1"/>
    <property type="molecule type" value="Genomic_DNA"/>
</dbReference>
<dbReference type="Pfam" id="PF26237">
    <property type="entry name" value="DUF8054_C"/>
    <property type="match status" value="1"/>
</dbReference>
<sequence length="284" mass="30144">METSVRLPTWLRDPRYTGENRCVPCTVVNVVIAGVLAAAVATQSVGLGGVVLAVALVTIAVRGYLVPGTPTLTKRYLPDRVLALFDKGPARPGAEPTATTTDTATTFDPAAALLDSGVLVDDPAVDDLVLDDSFRARWTGRARELADRDRDADGAALATFLDVDPESVATVDRGYAYVASIDGEPVGQWESRPAFLMDIAASDVLSGYWTDWDALATAHQSELLGNLRLFVETCPTCDGTVTLDTTVVESCCRQYDVLAATCDDCGARLFEADVDPAALERVGA</sequence>
<dbReference type="RefSeq" id="WP_379780757.1">
    <property type="nucleotide sequence ID" value="NZ_JBHSWW010000079.1"/>
</dbReference>
<feature type="domain" description="DUF8054" evidence="3">
    <location>
        <begin position="232"/>
        <end position="272"/>
    </location>
</feature>
<dbReference type="InterPro" id="IPR058675">
    <property type="entry name" value="DUF8054_C"/>
</dbReference>
<evidence type="ECO:0000313" key="6">
    <source>
        <dbReference type="Proteomes" id="UP001596442"/>
    </source>
</evidence>
<keyword evidence="6" id="KW-1185">Reference proteome</keyword>
<evidence type="ECO:0000256" key="1">
    <source>
        <dbReference type="SAM" id="Phobius"/>
    </source>
</evidence>
<dbReference type="InterPro" id="IPR058775">
    <property type="entry name" value="DUF8054_M"/>
</dbReference>
<protein>
    <recommendedName>
        <fullName evidence="7">Halobacterial output domain-containing protein</fullName>
    </recommendedName>
</protein>
<feature type="transmembrane region" description="Helical" evidence="1">
    <location>
        <begin position="21"/>
        <end position="41"/>
    </location>
</feature>
<proteinExistence type="predicted"/>
<feature type="domain" description="DUF8054" evidence="4">
    <location>
        <begin position="108"/>
        <end position="229"/>
    </location>
</feature>
<comment type="caution">
    <text evidence="5">The sequence shown here is derived from an EMBL/GenBank/DDBJ whole genome shotgun (WGS) entry which is preliminary data.</text>
</comment>
<reference evidence="5 6" key="1">
    <citation type="journal article" date="2019" name="Int. J. Syst. Evol. Microbiol.">
        <title>The Global Catalogue of Microorganisms (GCM) 10K type strain sequencing project: providing services to taxonomists for standard genome sequencing and annotation.</title>
        <authorList>
            <consortium name="The Broad Institute Genomics Platform"/>
            <consortium name="The Broad Institute Genome Sequencing Center for Infectious Disease"/>
            <person name="Wu L."/>
            <person name="Ma J."/>
        </authorList>
    </citation>
    <scope>NUCLEOTIDE SEQUENCE [LARGE SCALE GENOMIC DNA]</scope>
    <source>
        <strain evidence="5 6">CGMCC 1.3239</strain>
    </source>
</reference>
<evidence type="ECO:0000313" key="5">
    <source>
        <dbReference type="EMBL" id="MFC6753278.1"/>
    </source>
</evidence>
<feature type="domain" description="DUF8054" evidence="2">
    <location>
        <begin position="10"/>
        <end position="87"/>
    </location>
</feature>
<evidence type="ECO:0000259" key="3">
    <source>
        <dbReference type="Pfam" id="PF26237"/>
    </source>
</evidence>
<keyword evidence="1" id="KW-1133">Transmembrane helix</keyword>
<gene>
    <name evidence="5" type="ORF">ACFQEU_07330</name>
</gene>
<dbReference type="AlphaFoldDB" id="A0ABD5S9Z9"/>
<dbReference type="Pfam" id="PF26238">
    <property type="entry name" value="DUF8054_M"/>
    <property type="match status" value="1"/>
</dbReference>
<dbReference type="Pfam" id="PF26236">
    <property type="entry name" value="DUF8054_N"/>
    <property type="match status" value="1"/>
</dbReference>
<dbReference type="Proteomes" id="UP001596442">
    <property type="component" value="Unassembled WGS sequence"/>
</dbReference>
<keyword evidence="1" id="KW-0472">Membrane</keyword>
<name>A0ABD5S9Z9_9EURY</name>
<evidence type="ECO:0000259" key="4">
    <source>
        <dbReference type="Pfam" id="PF26238"/>
    </source>
</evidence>
<keyword evidence="1" id="KW-0812">Transmembrane</keyword>